<accession>A0A845QE29</accession>
<dbReference type="InterPro" id="IPR011708">
    <property type="entry name" value="DNA_pol3_alpha_NTPase_dom"/>
</dbReference>
<comment type="caution">
    <text evidence="16">The sequence shown here is derived from an EMBL/GenBank/DDBJ whole genome shotgun (WGS) entry which is preliminary data.</text>
</comment>
<dbReference type="SMART" id="SM00481">
    <property type="entry name" value="POLIIIAc"/>
    <property type="match status" value="1"/>
</dbReference>
<dbReference type="InterPro" id="IPR004805">
    <property type="entry name" value="DnaE2/DnaE/PolC"/>
</dbReference>
<dbReference type="Pfam" id="PF02811">
    <property type="entry name" value="PHP"/>
    <property type="match status" value="1"/>
</dbReference>
<dbReference type="EC" id="2.7.7.7" evidence="3 13"/>
<comment type="catalytic activity">
    <reaction evidence="12 13">
        <text>DNA(n) + a 2'-deoxyribonucleoside 5'-triphosphate = DNA(n+1) + diphosphate</text>
        <dbReference type="Rhea" id="RHEA:22508"/>
        <dbReference type="Rhea" id="RHEA-COMP:17339"/>
        <dbReference type="Rhea" id="RHEA-COMP:17340"/>
        <dbReference type="ChEBI" id="CHEBI:33019"/>
        <dbReference type="ChEBI" id="CHEBI:61560"/>
        <dbReference type="ChEBI" id="CHEBI:173112"/>
        <dbReference type="EC" id="2.7.7.7"/>
    </reaction>
</comment>
<dbReference type="Pfam" id="PF14579">
    <property type="entry name" value="HHH_6"/>
    <property type="match status" value="1"/>
</dbReference>
<dbReference type="Pfam" id="PF07733">
    <property type="entry name" value="DNA_pol3_alpha"/>
    <property type="match status" value="1"/>
</dbReference>
<dbReference type="NCBIfam" id="NF004225">
    <property type="entry name" value="PRK05672.1"/>
    <property type="match status" value="1"/>
</dbReference>
<dbReference type="FunFam" id="1.10.150.870:FF:000002">
    <property type="entry name" value="Error-prone DNA polymerase"/>
    <property type="match status" value="1"/>
</dbReference>
<keyword evidence="8 13" id="KW-0235">DNA replication</keyword>
<evidence type="ECO:0000256" key="14">
    <source>
        <dbReference type="SAM" id="MobiDB-lite"/>
    </source>
</evidence>
<dbReference type="Gene3D" id="3.20.20.140">
    <property type="entry name" value="Metal-dependent hydrolases"/>
    <property type="match status" value="1"/>
</dbReference>
<dbReference type="InterPro" id="IPR040982">
    <property type="entry name" value="DNA_pol3_finger"/>
</dbReference>
<keyword evidence="7 13" id="KW-0548">Nucleotidyltransferase</keyword>
<evidence type="ECO:0000259" key="15">
    <source>
        <dbReference type="SMART" id="SM00481"/>
    </source>
</evidence>
<evidence type="ECO:0000313" key="16">
    <source>
        <dbReference type="EMBL" id="NBG96496.1"/>
    </source>
</evidence>
<evidence type="ECO:0000256" key="9">
    <source>
        <dbReference type="ARBA" id="ARBA00022763"/>
    </source>
</evidence>
<name>A0A845QE29_9HYPH</name>
<evidence type="ECO:0000313" key="17">
    <source>
        <dbReference type="Proteomes" id="UP000470384"/>
    </source>
</evidence>
<dbReference type="GO" id="GO:0003887">
    <property type="term" value="F:DNA-directed DNA polymerase activity"/>
    <property type="evidence" value="ECO:0007669"/>
    <property type="project" value="UniProtKB-UniRule"/>
</dbReference>
<dbReference type="PANTHER" id="PTHR32294">
    <property type="entry name" value="DNA POLYMERASE III SUBUNIT ALPHA"/>
    <property type="match status" value="1"/>
</dbReference>
<feature type="region of interest" description="Disordered" evidence="14">
    <location>
        <begin position="1077"/>
        <end position="1115"/>
    </location>
</feature>
<dbReference type="NCBIfam" id="TIGR00594">
    <property type="entry name" value="polc"/>
    <property type="match status" value="1"/>
</dbReference>
<keyword evidence="5 13" id="KW-0963">Cytoplasm</keyword>
<dbReference type="HAMAP" id="MF_01902">
    <property type="entry name" value="DNApol_error_prone"/>
    <property type="match status" value="1"/>
</dbReference>
<keyword evidence="17" id="KW-1185">Reference proteome</keyword>
<comment type="function">
    <text evidence="13">DNA polymerase involved in damage-induced mutagenesis and translesion synthesis (TLS). It is not the major replicative DNA polymerase.</text>
</comment>
<dbReference type="InterPro" id="IPR029460">
    <property type="entry name" value="DNAPol_HHH"/>
</dbReference>
<organism evidence="16 17">
    <name type="scientific">Pyruvatibacter mobilis</name>
    <dbReference type="NCBI Taxonomy" id="1712261"/>
    <lineage>
        <taxon>Bacteria</taxon>
        <taxon>Pseudomonadati</taxon>
        <taxon>Pseudomonadota</taxon>
        <taxon>Alphaproteobacteria</taxon>
        <taxon>Hyphomicrobiales</taxon>
        <taxon>Parvibaculaceae</taxon>
        <taxon>Pyruvatibacter</taxon>
    </lineage>
</organism>
<evidence type="ECO:0000256" key="2">
    <source>
        <dbReference type="ARBA" id="ARBA00007391"/>
    </source>
</evidence>
<evidence type="ECO:0000256" key="11">
    <source>
        <dbReference type="ARBA" id="ARBA00023204"/>
    </source>
</evidence>
<comment type="subcellular location">
    <subcellularLocation>
        <location evidence="1 13">Cytoplasm</location>
    </subcellularLocation>
</comment>
<evidence type="ECO:0000256" key="6">
    <source>
        <dbReference type="ARBA" id="ARBA00022679"/>
    </source>
</evidence>
<dbReference type="Pfam" id="PF17657">
    <property type="entry name" value="DNA_pol3_finger"/>
    <property type="match status" value="1"/>
</dbReference>
<dbReference type="InterPro" id="IPR004365">
    <property type="entry name" value="NA-bd_OB_tRNA"/>
</dbReference>
<dbReference type="InterPro" id="IPR004013">
    <property type="entry name" value="PHP_dom"/>
</dbReference>
<proteinExistence type="inferred from homology"/>
<evidence type="ECO:0000256" key="13">
    <source>
        <dbReference type="HAMAP-Rule" id="MF_01902"/>
    </source>
</evidence>
<dbReference type="Pfam" id="PF01336">
    <property type="entry name" value="tRNA_anti-codon"/>
    <property type="match status" value="1"/>
</dbReference>
<dbReference type="GO" id="GO:0008408">
    <property type="term" value="F:3'-5' exonuclease activity"/>
    <property type="evidence" value="ECO:0007669"/>
    <property type="project" value="InterPro"/>
</dbReference>
<evidence type="ECO:0000256" key="1">
    <source>
        <dbReference type="ARBA" id="ARBA00004496"/>
    </source>
</evidence>
<dbReference type="GO" id="GO:0005737">
    <property type="term" value="C:cytoplasm"/>
    <property type="evidence" value="ECO:0007669"/>
    <property type="project" value="UniProtKB-SubCell"/>
</dbReference>
<evidence type="ECO:0000256" key="3">
    <source>
        <dbReference type="ARBA" id="ARBA00012417"/>
    </source>
</evidence>
<evidence type="ECO:0000256" key="10">
    <source>
        <dbReference type="ARBA" id="ARBA00022932"/>
    </source>
</evidence>
<keyword evidence="11 13" id="KW-0234">DNA repair</keyword>
<dbReference type="RefSeq" id="WP_160588562.1">
    <property type="nucleotide sequence ID" value="NZ_BMHN01000001.1"/>
</dbReference>
<reference evidence="16 17" key="1">
    <citation type="journal article" date="2016" name="Int. J. Syst. Evol. Microbiol.">
        <title>Pyruvatibacter mobilis gen. nov., sp. nov., a marine bacterium from the culture broth of Picochlorum sp. 122.</title>
        <authorList>
            <person name="Wang G."/>
            <person name="Tang M."/>
            <person name="Wu H."/>
            <person name="Dai S."/>
            <person name="Li T."/>
            <person name="Chen C."/>
            <person name="He H."/>
            <person name="Fan J."/>
            <person name="Xiang W."/>
            <person name="Li X."/>
        </authorList>
    </citation>
    <scope>NUCLEOTIDE SEQUENCE [LARGE SCALE GENOMIC DNA]</scope>
    <source>
        <strain evidence="16 17">GYP-11</strain>
    </source>
</reference>
<dbReference type="GO" id="GO:0003676">
    <property type="term" value="F:nucleic acid binding"/>
    <property type="evidence" value="ECO:0007669"/>
    <property type="project" value="InterPro"/>
</dbReference>
<dbReference type="InterPro" id="IPR016195">
    <property type="entry name" value="Pol/histidinol_Pase-like"/>
</dbReference>
<protein>
    <recommendedName>
        <fullName evidence="4 13">Error-prone DNA polymerase</fullName>
        <ecNumber evidence="3 13">2.7.7.7</ecNumber>
    </recommendedName>
</protein>
<dbReference type="GO" id="GO:0009432">
    <property type="term" value="P:SOS response"/>
    <property type="evidence" value="ECO:0007669"/>
    <property type="project" value="UniProtKB-ARBA"/>
</dbReference>
<dbReference type="OrthoDB" id="9803237at2"/>
<dbReference type="Proteomes" id="UP000470384">
    <property type="component" value="Unassembled WGS sequence"/>
</dbReference>
<dbReference type="GeneID" id="300654140"/>
<keyword evidence="6 13" id="KW-0808">Transferase</keyword>
<dbReference type="EMBL" id="WXYQ01000009">
    <property type="protein sequence ID" value="NBG96496.1"/>
    <property type="molecule type" value="Genomic_DNA"/>
</dbReference>
<dbReference type="SUPFAM" id="SSF89550">
    <property type="entry name" value="PHP domain-like"/>
    <property type="match status" value="1"/>
</dbReference>
<evidence type="ECO:0000256" key="8">
    <source>
        <dbReference type="ARBA" id="ARBA00022705"/>
    </source>
</evidence>
<gene>
    <name evidence="16" type="primary">dnaE</name>
    <name evidence="13" type="synonym">dnaE2</name>
    <name evidence="16" type="ORF">GTQ45_12200</name>
</gene>
<evidence type="ECO:0000256" key="4">
    <source>
        <dbReference type="ARBA" id="ARBA00017273"/>
    </source>
</evidence>
<dbReference type="GO" id="GO:0006260">
    <property type="term" value="P:DNA replication"/>
    <property type="evidence" value="ECO:0007669"/>
    <property type="project" value="UniProtKB-KW"/>
</dbReference>
<keyword evidence="9 13" id="KW-0227">DNA damage</keyword>
<comment type="similarity">
    <text evidence="2 13">Belongs to the DNA polymerase type-C family. DnaE2 subfamily.</text>
</comment>
<dbReference type="Gene3D" id="1.10.150.870">
    <property type="match status" value="1"/>
</dbReference>
<sequence>MTRFAELGVTSNFSFLRSGSHPDELVHQAAALGHEAVGIADRNTLAGVVRAHMAAKEAGIQLVVGARLVTQDGFELLCFPRDRAAYGRLSKLLTLGNRRAPKGECHLSLADIAGAQDGQVLVVMPPAQVDAAFEARLREAMALLDIPYLAAGFLYGADDRARLTRLAALAEGLGLRLMASNDVHYHAPQRRALQDVVTAIREHVRVEDAGALLAANAERHLKPPEEMARLFAAWPDAITATVDLAKSISFSMDELAYQYPDEVFGKGETPQETLERLTWEHAQTRFPDGPDPEMEQALRHELELIARLDYAPYFLTVYDIVRFARSQGILCQGRGSAANSCVCFCLGITSINPVEINLLFERFISAERNEPPDIDVDFEHERREEVIQYIYEKYGRHRAGLAATVISYRSRSSIREVGKVMGLSEDVTAALSGTTWGWSSSGIDPDHVREQGLDPTDHTLMLALELSRELIGFPRHLSQHVGGFVITAGPLEEVMPIANAAMEDRTFVEWDKDDLSALGMLKIDVLALGMLSCIRRAFAFLDEHYDRPLDLASLPPEDPQVYDMLCKADSIGVFQVESRAQMSMLPRLKPRKFYDLVIEVAIVRPGPIQGDMVHPYLRRRDGIEDVTYPSKELEAVLGKTMGVPLFQEQAMRIAIVAAGFTPSEADGLRRAMATFRKVGTIHSFQAKLVEGMVERGYERDFAERCFKQIEGFGEYGFPESHAASFALLVYVSAWLKWHYPDVFCAAILNAQPLGFYAPAQLVRDAREHGVEMRAPDINASDWDATLEAREGARAVSAEGGGRMAVRLGLRQIKGFRVEAAEKLMAARPEQGFDSVRDLWLKTRLTPAELERLAKADAFRSLELDRREALWAVRGLGGATRKMPATLPLFAHAEGTGFQHEEEVPLPAMPLGEHVVEDYTHMRLSLKAHPLSFLRGELTAARYITSAELPRTRNDAQVSLAGLVLVRQRPGSAKGVIFATLEDEFGAANIIVWPPVFETYRKVVLGARVLGVRGRLQRQGQVIHIVADHLEDLTHMLGALSLGEGIGDAALANADEVRRPGEDPRAITARRQDARAARAEQIEQQFRQRPKEMPRATRQSVQQAAARMIPKSRDFH</sequence>
<dbReference type="CDD" id="cd07434">
    <property type="entry name" value="PHP_PolIIIA_DnaE2"/>
    <property type="match status" value="1"/>
</dbReference>
<dbReference type="InterPro" id="IPR023073">
    <property type="entry name" value="DnaE2"/>
</dbReference>
<dbReference type="CDD" id="cd04485">
    <property type="entry name" value="DnaE_OBF"/>
    <property type="match status" value="1"/>
</dbReference>
<dbReference type="InterPro" id="IPR003141">
    <property type="entry name" value="Pol/His_phosphatase_N"/>
</dbReference>
<dbReference type="AlphaFoldDB" id="A0A845QE29"/>
<keyword evidence="10 13" id="KW-0239">DNA-directed DNA polymerase</keyword>
<evidence type="ECO:0000256" key="7">
    <source>
        <dbReference type="ARBA" id="ARBA00022695"/>
    </source>
</evidence>
<evidence type="ECO:0000256" key="5">
    <source>
        <dbReference type="ARBA" id="ARBA00022490"/>
    </source>
</evidence>
<dbReference type="GO" id="GO:0006281">
    <property type="term" value="P:DNA repair"/>
    <property type="evidence" value="ECO:0007669"/>
    <property type="project" value="UniProtKB-UniRule"/>
</dbReference>
<evidence type="ECO:0000256" key="12">
    <source>
        <dbReference type="ARBA" id="ARBA00049244"/>
    </source>
</evidence>
<dbReference type="PANTHER" id="PTHR32294:SF4">
    <property type="entry name" value="ERROR-PRONE DNA POLYMERASE"/>
    <property type="match status" value="1"/>
</dbReference>
<feature type="domain" description="Polymerase/histidinol phosphatase N-terminal" evidence="15">
    <location>
        <begin position="5"/>
        <end position="72"/>
    </location>
</feature>